<dbReference type="KEGG" id="char:105899125"/>
<evidence type="ECO:0000256" key="7">
    <source>
        <dbReference type="ARBA" id="ARBA00022729"/>
    </source>
</evidence>
<dbReference type="Pfam" id="PF00629">
    <property type="entry name" value="MAM"/>
    <property type="match status" value="1"/>
</dbReference>
<dbReference type="FunFam" id="2.60.120.290:FF:000010">
    <property type="entry name" value="Neuropilin"/>
    <property type="match status" value="1"/>
</dbReference>
<dbReference type="GO" id="GO:0017154">
    <property type="term" value="F:semaphorin receptor activity"/>
    <property type="evidence" value="ECO:0007669"/>
    <property type="project" value="InterPro"/>
</dbReference>
<dbReference type="SUPFAM" id="SSF49785">
    <property type="entry name" value="Galactose-binding domain-like"/>
    <property type="match status" value="2"/>
</dbReference>
<comment type="similarity">
    <text evidence="2">Belongs to the neuropilin family.</text>
</comment>
<dbReference type="InterPro" id="IPR000998">
    <property type="entry name" value="MAM_dom"/>
</dbReference>
<dbReference type="InterPro" id="IPR013320">
    <property type="entry name" value="ConA-like_dom_sf"/>
</dbReference>
<dbReference type="InterPro" id="IPR022579">
    <property type="entry name" value="Neuropilin_C"/>
</dbReference>
<dbReference type="Proteomes" id="UP000515152">
    <property type="component" value="Chromosome 2"/>
</dbReference>
<organism evidence="25 26">
    <name type="scientific">Clupea harengus</name>
    <name type="common">Atlantic herring</name>
    <dbReference type="NCBI Taxonomy" id="7950"/>
    <lineage>
        <taxon>Eukaryota</taxon>
        <taxon>Metazoa</taxon>
        <taxon>Chordata</taxon>
        <taxon>Craniata</taxon>
        <taxon>Vertebrata</taxon>
        <taxon>Euteleostomi</taxon>
        <taxon>Actinopterygii</taxon>
        <taxon>Neopterygii</taxon>
        <taxon>Teleostei</taxon>
        <taxon>Clupei</taxon>
        <taxon>Clupeiformes</taxon>
        <taxon>Clupeoidei</taxon>
        <taxon>Clupeidae</taxon>
        <taxon>Clupea</taxon>
    </lineage>
</organism>
<dbReference type="OrthoDB" id="6155811at2759"/>
<dbReference type="Gene3D" id="2.60.120.290">
    <property type="entry name" value="Spermadhesin, CUB domain"/>
    <property type="match status" value="2"/>
</dbReference>
<evidence type="ECO:0000259" key="23">
    <source>
        <dbReference type="PROSITE" id="PS50022"/>
    </source>
</evidence>
<dbReference type="Gene3D" id="2.60.120.260">
    <property type="entry name" value="Galactose-binding domain-like"/>
    <property type="match status" value="2"/>
</dbReference>
<evidence type="ECO:0000256" key="15">
    <source>
        <dbReference type="ARBA" id="ARBA00023170"/>
    </source>
</evidence>
<dbReference type="PROSITE" id="PS01180">
    <property type="entry name" value="CUB"/>
    <property type="match status" value="2"/>
</dbReference>
<dbReference type="FunFam" id="2.60.120.260:FF:000002">
    <property type="entry name" value="Coagulation factor VIII"/>
    <property type="match status" value="1"/>
</dbReference>
<gene>
    <name evidence="26" type="primary">nrp2b</name>
</gene>
<feature type="disulfide bond" evidence="18 19">
    <location>
        <begin position="27"/>
        <end position="54"/>
    </location>
</feature>
<dbReference type="InterPro" id="IPR000421">
    <property type="entry name" value="FA58C"/>
</dbReference>
<feature type="domain" description="CUB" evidence="22">
    <location>
        <begin position="27"/>
        <end position="141"/>
    </location>
</feature>
<dbReference type="Pfam" id="PF00754">
    <property type="entry name" value="F5_F8_type_C"/>
    <property type="match status" value="2"/>
</dbReference>
<feature type="disulfide bond" evidence="18">
    <location>
        <begin position="220"/>
        <end position="370"/>
    </location>
</feature>
<evidence type="ECO:0000256" key="2">
    <source>
        <dbReference type="ARBA" id="ARBA00006078"/>
    </source>
</evidence>
<dbReference type="GeneID" id="105899125"/>
<keyword evidence="25" id="KW-1185">Reference proteome</keyword>
<evidence type="ECO:0000256" key="9">
    <source>
        <dbReference type="ARBA" id="ARBA00022782"/>
    </source>
</evidence>
<dbReference type="GO" id="GO:0098978">
    <property type="term" value="C:glutamatergic synapse"/>
    <property type="evidence" value="ECO:0007669"/>
    <property type="project" value="TreeGrafter"/>
</dbReference>
<dbReference type="GO" id="GO:0007411">
    <property type="term" value="P:axon guidance"/>
    <property type="evidence" value="ECO:0007669"/>
    <property type="project" value="InterPro"/>
</dbReference>
<feature type="disulfide bond" evidence="18">
    <location>
        <begin position="156"/>
        <end position="173"/>
    </location>
</feature>
<dbReference type="InterPro" id="IPR035914">
    <property type="entry name" value="Sperma_CUB_dom_sf"/>
</dbReference>
<feature type="domain" description="F5/8 type C" evidence="23">
    <location>
        <begin position="220"/>
        <end position="370"/>
    </location>
</feature>
<dbReference type="PROSITE" id="PS00740">
    <property type="entry name" value="MAM_1"/>
    <property type="match status" value="1"/>
</dbReference>
<accession>A0A6P8G2D7</accession>
<dbReference type="Pfam" id="PF00431">
    <property type="entry name" value="CUB"/>
    <property type="match status" value="2"/>
</dbReference>
<evidence type="ECO:0000256" key="20">
    <source>
        <dbReference type="SAM" id="Phobius"/>
    </source>
</evidence>
<evidence type="ECO:0000313" key="26">
    <source>
        <dbReference type="RefSeq" id="XP_031433274.1"/>
    </source>
</evidence>
<evidence type="ECO:0000256" key="21">
    <source>
        <dbReference type="SAM" id="SignalP"/>
    </source>
</evidence>
<comment type="caution">
    <text evidence="19">Lacks conserved residue(s) required for the propagation of feature annotation.</text>
</comment>
<evidence type="ECO:0000256" key="1">
    <source>
        <dbReference type="ARBA" id="ARBA00004479"/>
    </source>
</evidence>
<keyword evidence="10 17" id="KW-0106">Calcium</keyword>
<dbReference type="SUPFAM" id="SSF49854">
    <property type="entry name" value="Spermadhesin, CUB domain"/>
    <property type="match status" value="2"/>
</dbReference>
<keyword evidence="11" id="KW-0524">Neurogenesis</keyword>
<dbReference type="CDD" id="cd06263">
    <property type="entry name" value="MAM"/>
    <property type="match status" value="1"/>
</dbReference>
<dbReference type="RefSeq" id="XP_031433274.1">
    <property type="nucleotide sequence ID" value="XM_031577414.2"/>
</dbReference>
<feature type="domain" description="CUB" evidence="22">
    <location>
        <begin position="166"/>
        <end position="210"/>
    </location>
</feature>
<evidence type="ECO:0000313" key="25">
    <source>
        <dbReference type="Proteomes" id="UP000515152"/>
    </source>
</evidence>
<dbReference type="PROSITE" id="PS01285">
    <property type="entry name" value="FA58C_1"/>
    <property type="match status" value="2"/>
</dbReference>
<dbReference type="GO" id="GO:0001525">
    <property type="term" value="P:angiogenesis"/>
    <property type="evidence" value="ECO:0007669"/>
    <property type="project" value="InterPro"/>
</dbReference>
<keyword evidence="12 20" id="KW-1133">Transmembrane helix</keyword>
<dbReference type="SMART" id="SM00231">
    <property type="entry name" value="FA58C"/>
    <property type="match status" value="2"/>
</dbReference>
<evidence type="ECO:0000256" key="17">
    <source>
        <dbReference type="PIRSR" id="PIRSR036960-1"/>
    </source>
</evidence>
<reference evidence="26" key="1">
    <citation type="submission" date="2025-08" db="UniProtKB">
        <authorList>
            <consortium name="RefSeq"/>
        </authorList>
    </citation>
    <scope>IDENTIFICATION</scope>
</reference>
<keyword evidence="14 18" id="KW-1015">Disulfide bond</keyword>
<evidence type="ECO:0000256" key="6">
    <source>
        <dbReference type="ARBA" id="ARBA00022723"/>
    </source>
</evidence>
<dbReference type="PROSITE" id="PS50060">
    <property type="entry name" value="MAM_2"/>
    <property type="match status" value="1"/>
</dbReference>
<evidence type="ECO:0000256" key="12">
    <source>
        <dbReference type="ARBA" id="ARBA00022989"/>
    </source>
</evidence>
<keyword evidence="8" id="KW-0677">Repeat</keyword>
<evidence type="ECO:0000256" key="19">
    <source>
        <dbReference type="PROSITE-ProRule" id="PRU00059"/>
    </source>
</evidence>
<dbReference type="GO" id="GO:0008201">
    <property type="term" value="F:heparin binding"/>
    <property type="evidence" value="ECO:0007669"/>
    <property type="project" value="UniProtKB-KW"/>
</dbReference>
<feature type="domain" description="F5/8 type C" evidence="23">
    <location>
        <begin position="377"/>
        <end position="535"/>
    </location>
</feature>
<dbReference type="GO" id="GO:0030424">
    <property type="term" value="C:axon"/>
    <property type="evidence" value="ECO:0007669"/>
    <property type="project" value="TreeGrafter"/>
</dbReference>
<keyword evidence="7 21" id="KW-0732">Signal</keyword>
<keyword evidence="16" id="KW-0325">Glycoprotein</keyword>
<dbReference type="Pfam" id="PF11980">
    <property type="entry name" value="DUF3481"/>
    <property type="match status" value="1"/>
</dbReference>
<dbReference type="GO" id="GO:0046872">
    <property type="term" value="F:metal ion binding"/>
    <property type="evidence" value="ECO:0007669"/>
    <property type="project" value="UniProtKB-KW"/>
</dbReference>
<dbReference type="PROSITE" id="PS50022">
    <property type="entry name" value="FA58C_3"/>
    <property type="match status" value="2"/>
</dbReference>
<name>A0A6P8G2D7_CLUHA</name>
<dbReference type="GO" id="GO:0005021">
    <property type="term" value="F:vascular endothelial growth factor receptor activity"/>
    <property type="evidence" value="ECO:0007669"/>
    <property type="project" value="InterPro"/>
</dbReference>
<dbReference type="FunFam" id="2.60.120.260:FF:000013">
    <property type="entry name" value="Neuropilin"/>
    <property type="match status" value="1"/>
</dbReference>
<dbReference type="AlphaFoldDB" id="A0A6P8G2D7"/>
<keyword evidence="15" id="KW-0675">Receptor</keyword>
<dbReference type="SMART" id="SM00042">
    <property type="entry name" value="CUB"/>
    <property type="match status" value="1"/>
</dbReference>
<sequence length="978" mass="108268">MDLLAWMFGYLFAFCLSPLRAEEGEQCGGQLDASAAGYITTPGYPLEYPPHQDCRWTITAPEPSQRIVLNFNPHFELEKLDCRYDYIEIRDGNSDAADLLGRHCSNIAPPAIISSSPVLLIRFVSDYAHQGAGFSLRYEIYKTGVCVCVCVRRLCCSSEEGCEDVGPLIGRHCGTKIPPEVQSSTGILSLSFHTDMAVAKDGFSARYNMTYKEVSDNFHCSDALGMKSGRISDDQISASSVFYDGRWNAQQARLHNEDHGWTPSTDSQKEYIQVDLQFLKLLTGIATQGAVSKQTQKQYYVTSFKLEVSTNGEDWMVYRNGKNHKVFHANSNPTDPVLNRIPQPVLARFVRIRPQVWKTGIALRFELYGCQITDQPCSEMQGMLSGLLPDSQISASSMRDLHAPMGVARLVASRSGWFPSPQQPVAREEWLQVDLGVAKAVRGVITQGARGMDGGVTSESRAYVRKYRLAHSLNGKDWTFIMDTKTNMPKIFEGNTHFDSPEIRRFNETVAQFIRVYPERWSPTGIGMRMEVLGCDLPETTTVPDTMSPTILPMETTTAQRLPHMDPSLSPWLGGLCDFEQSLCGWSHDPSTPLHWSLHTGGSPLGPNLDLTLATDDLGNYLYLEAGPKLQHQRARLLSPGVGPEAGPLCLLFLYRLQGEAQGHLRVLLRDHQQEETLIWALRGDQGPLWREGRTILPQSPNQYQVVIEGYFEHGNRGHIWIDNIHMSSSTELEQCTQPFGAVPPDMTGEALPGSRGKPTVAPVAVTPVPAFWYYVIAGGGALVLLACAALVLALCCHRYRLAAKKSPHSVAYQGSHYPSTTLSGPCLEPMLTIRLDKGEPVSHCLPVEFDGELRPVDFGNNQLFHGRERGGYLFPDWSSPGPSGFPAVTRVPSSSSDRDNPNAWLYSLDPILLTIIVMSSLGVLLGAVCAGLLLYCTCSYHGLSSRSSTTLENYNFELYDGIKHKVKGNQQRCCSEA</sequence>
<dbReference type="InterPro" id="IPR008979">
    <property type="entry name" value="Galactose-bd-like_sf"/>
</dbReference>
<proteinExistence type="inferred from homology"/>
<dbReference type="InterPro" id="IPR014648">
    <property type="entry name" value="Neuropilin"/>
</dbReference>
<dbReference type="PROSITE" id="PS01286">
    <property type="entry name" value="FA58C_2"/>
    <property type="match status" value="2"/>
</dbReference>
<feature type="chain" id="PRO_5027833294" evidence="21">
    <location>
        <begin position="22"/>
        <end position="978"/>
    </location>
</feature>
<evidence type="ECO:0000256" key="5">
    <source>
        <dbReference type="ARBA" id="ARBA00022692"/>
    </source>
</evidence>
<feature type="domain" description="MAM" evidence="24">
    <location>
        <begin position="575"/>
        <end position="738"/>
    </location>
</feature>
<keyword evidence="5 20" id="KW-0812">Transmembrane</keyword>
<evidence type="ECO:0000259" key="22">
    <source>
        <dbReference type="PROSITE" id="PS01180"/>
    </source>
</evidence>
<keyword evidence="9" id="KW-0221">Differentiation</keyword>
<keyword evidence="4" id="KW-0358">Heparin-binding</keyword>
<evidence type="ECO:0000256" key="10">
    <source>
        <dbReference type="ARBA" id="ARBA00022837"/>
    </source>
</evidence>
<dbReference type="InterPro" id="IPR000859">
    <property type="entry name" value="CUB_dom"/>
</dbReference>
<feature type="signal peptide" evidence="21">
    <location>
        <begin position="1"/>
        <end position="21"/>
    </location>
</feature>
<evidence type="ECO:0000256" key="11">
    <source>
        <dbReference type="ARBA" id="ARBA00022902"/>
    </source>
</evidence>
<dbReference type="InterPro" id="IPR050633">
    <property type="entry name" value="Neuropilin_MCO_CoagFactor"/>
</dbReference>
<evidence type="ECO:0000256" key="3">
    <source>
        <dbReference type="ARBA" id="ARBA00022473"/>
    </source>
</evidence>
<protein>
    <submittedName>
        <fullName evidence="26">Neuropilin-2b</fullName>
    </submittedName>
</protein>
<dbReference type="GO" id="GO:0045211">
    <property type="term" value="C:postsynaptic membrane"/>
    <property type="evidence" value="ECO:0007669"/>
    <property type="project" value="TreeGrafter"/>
</dbReference>
<evidence type="ECO:0000256" key="18">
    <source>
        <dbReference type="PIRSR" id="PIRSR036960-2"/>
    </source>
</evidence>
<keyword evidence="6 17" id="KW-0479">Metal-binding</keyword>
<keyword evidence="13 20" id="KW-0472">Membrane</keyword>
<dbReference type="CDD" id="cd00057">
    <property type="entry name" value="FA58C"/>
    <property type="match status" value="2"/>
</dbReference>
<feature type="disulfide bond" evidence="18">
    <location>
        <begin position="377"/>
        <end position="535"/>
    </location>
</feature>
<dbReference type="CTD" id="405902"/>
<keyword evidence="3" id="KW-0217">Developmental protein</keyword>
<dbReference type="Gene3D" id="2.60.120.200">
    <property type="match status" value="1"/>
</dbReference>
<evidence type="ECO:0000256" key="8">
    <source>
        <dbReference type="ARBA" id="ARBA00022737"/>
    </source>
</evidence>
<feature type="transmembrane region" description="Helical" evidence="20">
    <location>
        <begin position="912"/>
        <end position="936"/>
    </location>
</feature>
<evidence type="ECO:0000256" key="16">
    <source>
        <dbReference type="ARBA" id="ARBA00023180"/>
    </source>
</evidence>
<comment type="subcellular location">
    <subcellularLocation>
        <location evidence="1">Membrane</location>
        <topology evidence="1">Single-pass type I membrane protein</topology>
    </subcellularLocation>
</comment>
<dbReference type="SMART" id="SM00137">
    <property type="entry name" value="MAM"/>
    <property type="match status" value="1"/>
</dbReference>
<evidence type="ECO:0000256" key="4">
    <source>
        <dbReference type="ARBA" id="ARBA00022674"/>
    </source>
</evidence>
<feature type="binding site" evidence="17">
    <location>
        <position position="195"/>
    </location>
    <ligand>
        <name>Ca(2+)</name>
        <dbReference type="ChEBI" id="CHEBI:29108"/>
    </ligand>
</feature>
<feature type="transmembrane region" description="Helical" evidence="20">
    <location>
        <begin position="772"/>
        <end position="797"/>
    </location>
</feature>
<dbReference type="PIRSF" id="PIRSF036960">
    <property type="entry name" value="Neuropilin"/>
    <property type="match status" value="1"/>
</dbReference>
<dbReference type="CDD" id="cd00041">
    <property type="entry name" value="CUB"/>
    <property type="match status" value="1"/>
</dbReference>
<evidence type="ECO:0000259" key="24">
    <source>
        <dbReference type="PROSITE" id="PS50060"/>
    </source>
</evidence>
<feature type="disulfide bond" evidence="18">
    <location>
        <begin position="82"/>
        <end position="104"/>
    </location>
</feature>
<dbReference type="SUPFAM" id="SSF49899">
    <property type="entry name" value="Concanavalin A-like lectins/glucanases"/>
    <property type="match status" value="1"/>
</dbReference>
<evidence type="ECO:0000256" key="14">
    <source>
        <dbReference type="ARBA" id="ARBA00023157"/>
    </source>
</evidence>
<dbReference type="PANTHER" id="PTHR46806">
    <property type="entry name" value="F5/8 TYPE C DOMAIN-CONTAINING PROTEIN"/>
    <property type="match status" value="1"/>
</dbReference>
<dbReference type="PANTHER" id="PTHR46806:SF2">
    <property type="entry name" value="NEUROPILIN-2"/>
    <property type="match status" value="1"/>
</dbReference>
<evidence type="ECO:0000256" key="13">
    <source>
        <dbReference type="ARBA" id="ARBA00023136"/>
    </source>
</evidence>